<dbReference type="InterPro" id="IPR013118">
    <property type="entry name" value="Mannitol_DH_C"/>
</dbReference>
<evidence type="ECO:0000256" key="2">
    <source>
        <dbReference type="ARBA" id="ARBA00023027"/>
    </source>
</evidence>
<dbReference type="PANTHER" id="PTHR30524">
    <property type="entry name" value="MANNITOL-1-PHOSPHATE 5-DEHYDROGENASE"/>
    <property type="match status" value="1"/>
</dbReference>
<feature type="domain" description="Mannitol dehydrogenase N-terminal" evidence="5">
    <location>
        <begin position="39"/>
        <end position="283"/>
    </location>
</feature>
<dbReference type="SUPFAM" id="SSF48179">
    <property type="entry name" value="6-phosphogluconate dehydrogenase C-terminal domain-like"/>
    <property type="match status" value="1"/>
</dbReference>
<evidence type="ECO:0000313" key="7">
    <source>
        <dbReference type="EMBL" id="RDZ12321.1"/>
    </source>
</evidence>
<dbReference type="InterPro" id="IPR013328">
    <property type="entry name" value="6PGD_dom2"/>
</dbReference>
<feature type="compositionally biased region" description="Polar residues" evidence="4">
    <location>
        <begin position="9"/>
        <end position="21"/>
    </location>
</feature>
<dbReference type="Gene3D" id="1.10.1040.10">
    <property type="entry name" value="N-(1-d-carboxylethyl)-l-norvaline Dehydrogenase, domain 2"/>
    <property type="match status" value="1"/>
</dbReference>
<dbReference type="InterPro" id="IPR008927">
    <property type="entry name" value="6-PGluconate_DH-like_C_sf"/>
</dbReference>
<protein>
    <submittedName>
        <fullName evidence="7">Altronate oxidoreductase</fullName>
    </submittedName>
</protein>
<proteinExistence type="predicted"/>
<accession>A0A3D8WZG8</accession>
<dbReference type="Gene3D" id="3.40.50.720">
    <property type="entry name" value="NAD(P)-binding Rossmann-like Domain"/>
    <property type="match status" value="1"/>
</dbReference>
<dbReference type="SUPFAM" id="SSF51735">
    <property type="entry name" value="NAD(P)-binding Rossmann-fold domains"/>
    <property type="match status" value="1"/>
</dbReference>
<evidence type="ECO:0000259" key="5">
    <source>
        <dbReference type="Pfam" id="PF01232"/>
    </source>
</evidence>
<dbReference type="Pfam" id="PF08125">
    <property type="entry name" value="Mannitol_dh_C"/>
    <property type="match status" value="1"/>
</dbReference>
<dbReference type="Proteomes" id="UP000256519">
    <property type="component" value="Unassembled WGS sequence"/>
</dbReference>
<dbReference type="NCBIfam" id="NF002969">
    <property type="entry name" value="PRK03643.1"/>
    <property type="match status" value="1"/>
</dbReference>
<name>A0A3D8WZG8_PRIMG</name>
<dbReference type="GO" id="GO:0008926">
    <property type="term" value="F:mannitol-1-phosphate 5-dehydrogenase activity"/>
    <property type="evidence" value="ECO:0007669"/>
    <property type="project" value="UniProtKB-EC"/>
</dbReference>
<dbReference type="InterPro" id="IPR036291">
    <property type="entry name" value="NAD(P)-bd_dom_sf"/>
</dbReference>
<organism evidence="7 8">
    <name type="scientific">Priestia megaterium</name>
    <name type="common">Bacillus megaterium</name>
    <dbReference type="NCBI Taxonomy" id="1404"/>
    <lineage>
        <taxon>Bacteria</taxon>
        <taxon>Bacillati</taxon>
        <taxon>Bacillota</taxon>
        <taxon>Bacilli</taxon>
        <taxon>Bacillales</taxon>
        <taxon>Bacillaceae</taxon>
        <taxon>Priestia</taxon>
    </lineage>
</organism>
<comment type="caution">
    <text evidence="7">The sequence shown here is derived from an EMBL/GenBank/DDBJ whole genome shotgun (WGS) entry which is preliminary data.</text>
</comment>
<dbReference type="Pfam" id="PF01232">
    <property type="entry name" value="Mannitol_dh"/>
    <property type="match status" value="1"/>
</dbReference>
<evidence type="ECO:0000256" key="3">
    <source>
        <dbReference type="ARBA" id="ARBA00048615"/>
    </source>
</evidence>
<sequence>MHYTKEDSILNNSQDTLNPLNKKTAPIQDNCVGLEYPIKVLQIGEGNFLRGFCDWMIHQCNKKGYFQGSIAVTQPRPAGKEKIDQLKEQDGLYTLLTRGVENGDTVTSSEVISVFSQVINPYEEWNTFLQLAANPTLEFVISNTTEAGLNYQPTLLEEGVPIQSFPGKLTLFLYHRYLHFSGSTEKGLTMLPCELLERNGDTLKECVLRYSKEWELPEAFIKWIKEHNLFLNSLVDRIVTGFPKAEADALFTAWGYEDFLLNTAEPYHFWAIEGNSELDHRLPFKKAGLNVHWVKDLSPYQTRKVRILNGAHTLMALRGILSGMETVKEFMENSNFSHLLHEVIKKEVIPSTPGDFNENKVYAEEVFERFTNPFIHHRLTDISLNSLSKFKHRLLPTLKSYADLNGALPLGIVQAFAVLIRFYKIEKLKGTWTGEDFKGYPYILKDEEYVLEFYREQWLQYQENQISLLQLVENVLGNKDFWDENLNRIEDLSNLVHKYLEEIIKA</sequence>
<dbReference type="GO" id="GO:0005829">
    <property type="term" value="C:cytosol"/>
    <property type="evidence" value="ECO:0007669"/>
    <property type="project" value="TreeGrafter"/>
</dbReference>
<evidence type="ECO:0000256" key="4">
    <source>
        <dbReference type="SAM" id="MobiDB-lite"/>
    </source>
</evidence>
<keyword evidence="2" id="KW-0520">NAD</keyword>
<dbReference type="InterPro" id="IPR013131">
    <property type="entry name" value="Mannitol_DH_N"/>
</dbReference>
<feature type="domain" description="Mannitol dehydrogenase C-terminal" evidence="6">
    <location>
        <begin position="296"/>
        <end position="503"/>
    </location>
</feature>
<keyword evidence="1" id="KW-0560">Oxidoreductase</keyword>
<feature type="region of interest" description="Disordered" evidence="4">
    <location>
        <begin position="1"/>
        <end position="21"/>
    </location>
</feature>
<gene>
    <name evidence="7" type="ORF">C3744_18680</name>
</gene>
<dbReference type="PANTHER" id="PTHR30524:SF0">
    <property type="entry name" value="ALTRONATE OXIDOREDUCTASE-RELATED"/>
    <property type="match status" value="1"/>
</dbReference>
<comment type="catalytic activity">
    <reaction evidence="3">
        <text>D-mannitol 1-phosphate + NAD(+) = beta-D-fructose 6-phosphate + NADH + H(+)</text>
        <dbReference type="Rhea" id="RHEA:19661"/>
        <dbReference type="ChEBI" id="CHEBI:15378"/>
        <dbReference type="ChEBI" id="CHEBI:57540"/>
        <dbReference type="ChEBI" id="CHEBI:57634"/>
        <dbReference type="ChEBI" id="CHEBI:57945"/>
        <dbReference type="ChEBI" id="CHEBI:61381"/>
        <dbReference type="EC" id="1.1.1.17"/>
    </reaction>
</comment>
<dbReference type="EMBL" id="PQWM01000022">
    <property type="protein sequence ID" value="RDZ12321.1"/>
    <property type="molecule type" value="Genomic_DNA"/>
</dbReference>
<dbReference type="AlphaFoldDB" id="A0A3D8WZG8"/>
<dbReference type="GO" id="GO:0019592">
    <property type="term" value="P:mannitol catabolic process"/>
    <property type="evidence" value="ECO:0007669"/>
    <property type="project" value="TreeGrafter"/>
</dbReference>
<evidence type="ECO:0000256" key="1">
    <source>
        <dbReference type="ARBA" id="ARBA00023002"/>
    </source>
</evidence>
<evidence type="ECO:0000259" key="6">
    <source>
        <dbReference type="Pfam" id="PF08125"/>
    </source>
</evidence>
<evidence type="ECO:0000313" key="8">
    <source>
        <dbReference type="Proteomes" id="UP000256519"/>
    </source>
</evidence>
<reference evidence="7" key="1">
    <citation type="journal article" date="2018" name="Appl. Environ. Microbiol.">
        <title>Antimicrobial susceptibility testing and tentative epidemiological cut-off values of five Bacillus species relevant for use as animal feed additives or for plant protection.</title>
        <authorList>
            <person name="Agerso Y."/>
            <person name="Stuer-Lauridsen B."/>
            <person name="Bjerre K."/>
            <person name="Jensen M.G."/>
            <person name="Johansen E."/>
            <person name="Bennedsen M."/>
            <person name="Brockmann E."/>
            <person name="Nielsen B."/>
        </authorList>
    </citation>
    <scope>NUCLEOTIDE SEQUENCE [LARGE SCALE GENOMIC DNA]</scope>
    <source>
        <strain evidence="7">CHCC20162</strain>
    </source>
</reference>